<evidence type="ECO:0000313" key="1">
    <source>
        <dbReference type="EMBL" id="WEG09881.1"/>
    </source>
</evidence>
<evidence type="ECO:0000313" key="2">
    <source>
        <dbReference type="Proteomes" id="UP001214553"/>
    </source>
</evidence>
<organism evidence="1 2">
    <name type="scientific">Microbacterium horticulturae</name>
    <dbReference type="NCBI Taxonomy" id="3028316"/>
    <lineage>
        <taxon>Bacteria</taxon>
        <taxon>Bacillati</taxon>
        <taxon>Actinomycetota</taxon>
        <taxon>Actinomycetes</taxon>
        <taxon>Micrococcales</taxon>
        <taxon>Microbacteriaceae</taxon>
        <taxon>Microbacterium</taxon>
    </lineage>
</organism>
<name>A0ABY8C091_9MICO</name>
<accession>A0ABY8C091</accession>
<keyword evidence="2" id="KW-1185">Reference proteome</keyword>
<dbReference type="Proteomes" id="UP001214553">
    <property type="component" value="Chromosome"/>
</dbReference>
<proteinExistence type="predicted"/>
<dbReference type="RefSeq" id="WP_275279224.1">
    <property type="nucleotide sequence ID" value="NZ_CP119108.1"/>
</dbReference>
<gene>
    <name evidence="1" type="ORF">PU630_04790</name>
</gene>
<dbReference type="EMBL" id="CP119108">
    <property type="protein sequence ID" value="WEG09881.1"/>
    <property type="molecule type" value="Genomic_DNA"/>
</dbReference>
<reference evidence="1 2" key="1">
    <citation type="submission" date="2023-03" db="EMBL/GenBank/DDBJ databases">
        <title>Genome sequence of Microbacterium sp. KACC 23027.</title>
        <authorList>
            <person name="Kim S."/>
            <person name="Heo J."/>
            <person name="Kwon S.-W."/>
        </authorList>
    </citation>
    <scope>NUCLEOTIDE SEQUENCE [LARGE SCALE GENOMIC DNA]</scope>
    <source>
        <strain evidence="1 2">KACC 23027</strain>
    </source>
</reference>
<sequence>MSAGAATAQEISLLRAQLERVQGRRLGAAVLPTLPSLASLLPGGGLRAGAAYTVAPSASLLLALLARPSQEGSWCGVVGMPELGAEAAEQLGVDLSRVVLIPDPGARWLAVTATVADVLPVVAVRPGGRVTPGDVARLSARLRDRGGVLLVQGVWPQAEASIAVDASEWTGVGDGHGFLQRRVLTVSVTSRRQAVPRRARLVLPDETGGLSAAPAPALVPMRAVG</sequence>
<evidence type="ECO:0008006" key="3">
    <source>
        <dbReference type="Google" id="ProtNLM"/>
    </source>
</evidence>
<protein>
    <recommendedName>
        <fullName evidence="3">Protein ImuA</fullName>
    </recommendedName>
</protein>